<name>A0A8H7H7U2_9AGAM</name>
<evidence type="ECO:0000256" key="1">
    <source>
        <dbReference type="SAM" id="SignalP"/>
    </source>
</evidence>
<gene>
    <name evidence="2" type="ORF">RHS04_06061</name>
</gene>
<feature type="signal peptide" evidence="1">
    <location>
        <begin position="1"/>
        <end position="21"/>
    </location>
</feature>
<evidence type="ECO:0008006" key="4">
    <source>
        <dbReference type="Google" id="ProtNLM"/>
    </source>
</evidence>
<protein>
    <recommendedName>
        <fullName evidence="4">Secreted protein</fullName>
    </recommendedName>
</protein>
<dbReference type="EMBL" id="JACYCC010000040">
    <property type="protein sequence ID" value="KAF8677509.1"/>
    <property type="molecule type" value="Genomic_DNA"/>
</dbReference>
<evidence type="ECO:0000313" key="3">
    <source>
        <dbReference type="Proteomes" id="UP000650582"/>
    </source>
</evidence>
<proteinExistence type="predicted"/>
<feature type="chain" id="PRO_5034998328" description="Secreted protein" evidence="1">
    <location>
        <begin position="22"/>
        <end position="235"/>
    </location>
</feature>
<accession>A0A8H7H7U2</accession>
<evidence type="ECO:0000313" key="2">
    <source>
        <dbReference type="EMBL" id="KAF8677509.1"/>
    </source>
</evidence>
<dbReference type="AlphaFoldDB" id="A0A8H7H7U2"/>
<reference evidence="2" key="1">
    <citation type="submission" date="2020-09" db="EMBL/GenBank/DDBJ databases">
        <title>Comparative genome analyses of four rice-infecting Rhizoctonia solani isolates reveal extensive enrichment of homogalacturonan modification genes.</title>
        <authorList>
            <person name="Lee D.-Y."/>
            <person name="Jeon J."/>
            <person name="Kim K.-T."/>
            <person name="Cheong K."/>
            <person name="Song H."/>
            <person name="Choi G."/>
            <person name="Ko J."/>
            <person name="Opiyo S.O."/>
            <person name="Zuo S."/>
            <person name="Madhav S."/>
            <person name="Lee Y.-H."/>
            <person name="Wang G.-L."/>
        </authorList>
    </citation>
    <scope>NUCLEOTIDE SEQUENCE</scope>
    <source>
        <strain evidence="2">AG1-IA YN-7</strain>
    </source>
</reference>
<keyword evidence="1" id="KW-0732">Signal</keyword>
<sequence>MLFNRFLPIAALISFGAPILAAPISFPRATGLSAAELQEECDKMYTELEDAIARQSMGLSISSEESVKMVNLKALCAPKERTAANSSMAAVFVTAQSKMDSLQSEIDQVMAGPIGSMEGKIGKIMIEIDTEVKQVHSGVKSFIGAESSVVYGNPDGGALLTNNQLANRVSTFLLNIAKMEGAVKNISGYTFTSAQQSIRKDITAMKKTLSIVSSELADEVSSTILISSIGYTSLA</sequence>
<organism evidence="2 3">
    <name type="scientific">Rhizoctonia solani</name>
    <dbReference type="NCBI Taxonomy" id="456999"/>
    <lineage>
        <taxon>Eukaryota</taxon>
        <taxon>Fungi</taxon>
        <taxon>Dikarya</taxon>
        <taxon>Basidiomycota</taxon>
        <taxon>Agaricomycotina</taxon>
        <taxon>Agaricomycetes</taxon>
        <taxon>Cantharellales</taxon>
        <taxon>Ceratobasidiaceae</taxon>
        <taxon>Rhizoctonia</taxon>
    </lineage>
</organism>
<dbReference type="Proteomes" id="UP000650582">
    <property type="component" value="Unassembled WGS sequence"/>
</dbReference>
<comment type="caution">
    <text evidence="2">The sequence shown here is derived from an EMBL/GenBank/DDBJ whole genome shotgun (WGS) entry which is preliminary data.</text>
</comment>